<keyword evidence="3" id="KW-1185">Reference proteome</keyword>
<dbReference type="AlphaFoldDB" id="A0A328BET4"/>
<reference evidence="2 3" key="1">
    <citation type="submission" date="2018-05" db="EMBL/GenBank/DDBJ databases">
        <authorList>
            <person name="Lanie J.A."/>
            <person name="Ng W.-L."/>
            <person name="Kazmierczak K.M."/>
            <person name="Andrzejewski T.M."/>
            <person name="Davidsen T.M."/>
            <person name="Wayne K.J."/>
            <person name="Tettelin H."/>
            <person name="Glass J.I."/>
            <person name="Rusch D."/>
            <person name="Podicherti R."/>
            <person name="Tsui H.-C.T."/>
            <person name="Winkler M.E."/>
        </authorList>
    </citation>
    <scope>NUCLEOTIDE SEQUENCE [LARGE SCALE GENOMIC DNA]</scope>
    <source>
        <strain evidence="2 3">BUT-10</strain>
    </source>
</reference>
<dbReference type="Proteomes" id="UP000249524">
    <property type="component" value="Unassembled WGS sequence"/>
</dbReference>
<evidence type="ECO:0000313" key="3">
    <source>
        <dbReference type="Proteomes" id="UP000249524"/>
    </source>
</evidence>
<evidence type="ECO:0000313" key="2">
    <source>
        <dbReference type="EMBL" id="RAK64971.1"/>
    </source>
</evidence>
<dbReference type="RefSeq" id="WP_111276509.1">
    <property type="nucleotide sequence ID" value="NZ_QFYS01000005.1"/>
</dbReference>
<evidence type="ECO:0008006" key="4">
    <source>
        <dbReference type="Google" id="ProtNLM"/>
    </source>
</evidence>
<comment type="caution">
    <text evidence="2">The sequence shown here is derived from an EMBL/GenBank/DDBJ whole genome shotgun (WGS) entry which is preliminary data.</text>
</comment>
<feature type="region of interest" description="Disordered" evidence="1">
    <location>
        <begin position="131"/>
        <end position="152"/>
    </location>
</feature>
<dbReference type="EMBL" id="QFYS01000005">
    <property type="protein sequence ID" value="RAK64971.1"/>
    <property type="molecule type" value="Genomic_DNA"/>
</dbReference>
<dbReference type="PANTHER" id="PTHR43737:SF1">
    <property type="entry name" value="DUF1501 DOMAIN-CONTAINING PROTEIN"/>
    <property type="match status" value="1"/>
</dbReference>
<dbReference type="InterPro" id="IPR006311">
    <property type="entry name" value="TAT_signal"/>
</dbReference>
<sequence>MALSRRDLARLALGSGAAATLASFGLSPATAQSAGEYRALVTIFLYGGNDGWNCLVPMDERHQAYGELRGPSLAIGKDELIPLGGGHPYGMHPALAPLKPVWDAGHLSWVMNVGTLVRPIDRDIFWADPSSRPSNLSSHSDEQAHWQSMRPGSIHPDGVLGRMADLLPQATAASPLVSTNGANLALLGRVASPLILPLFTTFDRVGWDPQNMDPAVVARRAAANAFAAGPHPTKIEAATAAGFDRSYAAADLVNPILTAASSVDRHFEEDGAFRDSQCSRQLRLIARTIAARSSLGHGKQLFYAGQGDYDTHANQVAGGRVLGAHADLLADLALSLRSFYDAMVQLGLADRVTVVTMSDFGRTYRGNSSAGSDHAWGNVHFAIGGALKPRAIHGTYPRQILGAGDDSEGEGTFIPTLANEEYIGAAAQWFGVSDMSYVFPNWGTWSANGRGPVPMFA</sequence>
<dbReference type="PROSITE" id="PS51318">
    <property type="entry name" value="TAT"/>
    <property type="match status" value="1"/>
</dbReference>
<organism evidence="2 3">
    <name type="scientific">Phenylobacterium kunshanense</name>
    <dbReference type="NCBI Taxonomy" id="1445034"/>
    <lineage>
        <taxon>Bacteria</taxon>
        <taxon>Pseudomonadati</taxon>
        <taxon>Pseudomonadota</taxon>
        <taxon>Alphaproteobacteria</taxon>
        <taxon>Caulobacterales</taxon>
        <taxon>Caulobacteraceae</taxon>
        <taxon>Phenylobacterium</taxon>
    </lineage>
</organism>
<dbReference type="PANTHER" id="PTHR43737">
    <property type="entry name" value="BLL7424 PROTEIN"/>
    <property type="match status" value="1"/>
</dbReference>
<dbReference type="InterPro" id="IPR010869">
    <property type="entry name" value="DUF1501"/>
</dbReference>
<proteinExistence type="predicted"/>
<name>A0A328BET4_9CAUL</name>
<protein>
    <recommendedName>
        <fullName evidence="4">DUF1501 domain-containing protein</fullName>
    </recommendedName>
</protein>
<dbReference type="OrthoDB" id="9779968at2"/>
<dbReference type="Pfam" id="PF07394">
    <property type="entry name" value="DUF1501"/>
    <property type="match status" value="1"/>
</dbReference>
<gene>
    <name evidence="2" type="ORF">DJ019_13275</name>
</gene>
<accession>A0A328BET4</accession>
<evidence type="ECO:0000256" key="1">
    <source>
        <dbReference type="SAM" id="MobiDB-lite"/>
    </source>
</evidence>